<dbReference type="AlphaFoldDB" id="A0A7W3P547"/>
<evidence type="ECO:0000313" key="2">
    <source>
        <dbReference type="EMBL" id="MBA8793589.1"/>
    </source>
</evidence>
<sequence length="126" mass="13494">MNVITSLVGDKRRYRDYRARTRRLPASYRAAVPALERHLYVFGPSTADGVAETLERLADRLEAGAAAGTPIATLVGPDPVAFADGLVRDQPAGGWVNRERRRLASAIGRADALDPQGPARADGGSR</sequence>
<organism evidence="2 3">
    <name type="scientific">Microlunatus kandeliicorticis</name>
    <dbReference type="NCBI Taxonomy" id="1759536"/>
    <lineage>
        <taxon>Bacteria</taxon>
        <taxon>Bacillati</taxon>
        <taxon>Actinomycetota</taxon>
        <taxon>Actinomycetes</taxon>
        <taxon>Propionibacteriales</taxon>
        <taxon>Propionibacteriaceae</taxon>
        <taxon>Microlunatus</taxon>
    </lineage>
</organism>
<evidence type="ECO:0000256" key="1">
    <source>
        <dbReference type="SAM" id="MobiDB-lite"/>
    </source>
</evidence>
<reference evidence="2 3" key="1">
    <citation type="submission" date="2020-07" db="EMBL/GenBank/DDBJ databases">
        <title>Sequencing the genomes of 1000 actinobacteria strains.</title>
        <authorList>
            <person name="Klenk H.-P."/>
        </authorList>
    </citation>
    <scope>NUCLEOTIDE SEQUENCE [LARGE SCALE GENOMIC DNA]</scope>
    <source>
        <strain evidence="2 3">DSM 100723</strain>
    </source>
</reference>
<name>A0A7W3P547_9ACTN</name>
<dbReference type="Gene3D" id="1.10.1900.10">
    <property type="entry name" value="c-terminal domain of poly(a) binding protein"/>
    <property type="match status" value="1"/>
</dbReference>
<dbReference type="Proteomes" id="UP000523079">
    <property type="component" value="Unassembled WGS sequence"/>
</dbReference>
<dbReference type="InterPro" id="IPR008316">
    <property type="entry name" value="UCP029876"/>
</dbReference>
<dbReference type="EMBL" id="JACGWT010000002">
    <property type="protein sequence ID" value="MBA8793589.1"/>
    <property type="molecule type" value="Genomic_DNA"/>
</dbReference>
<dbReference type="RefSeq" id="WP_182559188.1">
    <property type="nucleotide sequence ID" value="NZ_JACGWT010000002.1"/>
</dbReference>
<gene>
    <name evidence="2" type="ORF">FHX74_001194</name>
</gene>
<dbReference type="SUPFAM" id="SSF158560">
    <property type="entry name" value="BH3980-like"/>
    <property type="match status" value="1"/>
</dbReference>
<keyword evidence="2" id="KW-0238">DNA-binding</keyword>
<proteinExistence type="predicted"/>
<evidence type="ECO:0000313" key="3">
    <source>
        <dbReference type="Proteomes" id="UP000523079"/>
    </source>
</evidence>
<accession>A0A7W3P547</accession>
<comment type="caution">
    <text evidence="2">The sequence shown here is derived from an EMBL/GenBank/DDBJ whole genome shotgun (WGS) entry which is preliminary data.</text>
</comment>
<keyword evidence="3" id="KW-1185">Reference proteome</keyword>
<feature type="region of interest" description="Disordered" evidence="1">
    <location>
        <begin position="106"/>
        <end position="126"/>
    </location>
</feature>
<protein>
    <submittedName>
        <fullName evidence="2">DNA-binding ferritin-like protein (Dps family)</fullName>
    </submittedName>
</protein>
<dbReference type="Pfam" id="PF06304">
    <property type="entry name" value="DUF1048"/>
    <property type="match status" value="1"/>
</dbReference>
<dbReference type="GO" id="GO:0003677">
    <property type="term" value="F:DNA binding"/>
    <property type="evidence" value="ECO:0007669"/>
    <property type="project" value="UniProtKB-KW"/>
</dbReference>